<dbReference type="Proteomes" id="UP000054776">
    <property type="component" value="Unassembled WGS sequence"/>
</dbReference>
<dbReference type="InParanoid" id="A0A0V1AI92"/>
<sequence>LLFPLKLQHHATFLTISRQIRIYKTCDQFHGKQTRLCRVNGLLNCHVPILIHREAANLILR</sequence>
<dbReference type="EMBL" id="JYDH01001641">
    <property type="protein sequence ID" value="KRY24545.1"/>
    <property type="molecule type" value="Genomic_DNA"/>
</dbReference>
<evidence type="ECO:0000313" key="1">
    <source>
        <dbReference type="EMBL" id="KRY24545.1"/>
    </source>
</evidence>
<dbReference type="AlphaFoldDB" id="A0A0V1AI92"/>
<name>A0A0V1AI92_TRISP</name>
<reference evidence="1 2" key="1">
    <citation type="submission" date="2015-01" db="EMBL/GenBank/DDBJ databases">
        <title>Evolution of Trichinella species and genotypes.</title>
        <authorList>
            <person name="Korhonen P.K."/>
            <person name="Edoardo P."/>
            <person name="Giuseppe L.R."/>
            <person name="Gasser R.B."/>
        </authorList>
    </citation>
    <scope>NUCLEOTIDE SEQUENCE [LARGE SCALE GENOMIC DNA]</scope>
    <source>
        <strain evidence="1">ISS3</strain>
    </source>
</reference>
<gene>
    <name evidence="1" type="ORF">T01_4147</name>
</gene>
<accession>A0A0V1AI92</accession>
<keyword evidence="2" id="KW-1185">Reference proteome</keyword>
<feature type="non-terminal residue" evidence="1">
    <location>
        <position position="1"/>
    </location>
</feature>
<organism evidence="1 2">
    <name type="scientific">Trichinella spiralis</name>
    <name type="common">Trichina worm</name>
    <dbReference type="NCBI Taxonomy" id="6334"/>
    <lineage>
        <taxon>Eukaryota</taxon>
        <taxon>Metazoa</taxon>
        <taxon>Ecdysozoa</taxon>
        <taxon>Nematoda</taxon>
        <taxon>Enoplea</taxon>
        <taxon>Dorylaimia</taxon>
        <taxon>Trichinellida</taxon>
        <taxon>Trichinellidae</taxon>
        <taxon>Trichinella</taxon>
    </lineage>
</organism>
<proteinExistence type="predicted"/>
<comment type="caution">
    <text evidence="1">The sequence shown here is derived from an EMBL/GenBank/DDBJ whole genome shotgun (WGS) entry which is preliminary data.</text>
</comment>
<evidence type="ECO:0000313" key="2">
    <source>
        <dbReference type="Proteomes" id="UP000054776"/>
    </source>
</evidence>
<protein>
    <submittedName>
        <fullName evidence="1">Uncharacterized protein</fullName>
    </submittedName>
</protein>